<evidence type="ECO:0000313" key="6">
    <source>
        <dbReference type="Proteomes" id="UP001371456"/>
    </source>
</evidence>
<dbReference type="InterPro" id="IPR027417">
    <property type="entry name" value="P-loop_NTPase"/>
</dbReference>
<evidence type="ECO:0000256" key="4">
    <source>
        <dbReference type="ARBA" id="ARBA00037868"/>
    </source>
</evidence>
<dbReference type="SUPFAM" id="SSF52540">
    <property type="entry name" value="P-loop containing nucleoside triphosphate hydrolases"/>
    <property type="match status" value="1"/>
</dbReference>
<dbReference type="InterPro" id="IPR005225">
    <property type="entry name" value="Small_GTP-bd"/>
</dbReference>
<dbReference type="PROSITE" id="PS51419">
    <property type="entry name" value="RAB"/>
    <property type="match status" value="1"/>
</dbReference>
<sequence>MSVVSPLAKYKLVFLGDQSVGKTSIITRFMYDKFDTTYQATIGIDFLSKTMYLEDRTVRLQLCGKQIWAKHSRDWTITNQSLLTFRCGFGQWTLNNEFVSNAICRDTAGQERFRSLIPSYIRDSSVAVIVYDVANRQSFLNTSKWIEEVRTERGSDVIIVLVGNKTDLVEKRQVSTEEGDAKSREFGVMYVETSAKAGFNIKPLFRKIAAALPGMETLSSTKQEDMVDVNLKPTTNTSQSEQQGGGCAC</sequence>
<comment type="subcellular location">
    <subcellularLocation>
        <location evidence="4">Endomembrane system</location>
        <topology evidence="4">Lipid-anchor</topology>
    </subcellularLocation>
</comment>
<gene>
    <name evidence="5" type="ORF">RDI58_007501</name>
</gene>
<dbReference type="PROSITE" id="PS51421">
    <property type="entry name" value="RAS"/>
    <property type="match status" value="1"/>
</dbReference>
<dbReference type="InterPro" id="IPR001806">
    <property type="entry name" value="Small_GTPase"/>
</dbReference>
<comment type="caution">
    <text evidence="5">The sequence shown here is derived from an EMBL/GenBank/DDBJ whole genome shotgun (WGS) entry which is preliminary data.</text>
</comment>
<evidence type="ECO:0000256" key="1">
    <source>
        <dbReference type="ARBA" id="ARBA00006270"/>
    </source>
</evidence>
<dbReference type="PRINTS" id="PR00449">
    <property type="entry name" value="RASTRNSFRMNG"/>
</dbReference>
<proteinExistence type="inferred from homology"/>
<evidence type="ECO:0000256" key="2">
    <source>
        <dbReference type="ARBA" id="ARBA00022741"/>
    </source>
</evidence>
<dbReference type="GO" id="GO:0005525">
    <property type="term" value="F:GTP binding"/>
    <property type="evidence" value="ECO:0007669"/>
    <property type="project" value="UniProtKB-KW"/>
</dbReference>
<protein>
    <submittedName>
        <fullName evidence="5">Uncharacterized protein</fullName>
    </submittedName>
</protein>
<dbReference type="PROSITE" id="PS51420">
    <property type="entry name" value="RHO"/>
    <property type="match status" value="1"/>
</dbReference>
<dbReference type="SMART" id="SM00174">
    <property type="entry name" value="RHO"/>
    <property type="match status" value="1"/>
</dbReference>
<dbReference type="Gene3D" id="3.40.50.300">
    <property type="entry name" value="P-loop containing nucleotide triphosphate hydrolases"/>
    <property type="match status" value="1"/>
</dbReference>
<organism evidence="5 6">
    <name type="scientific">Solanum bulbocastanum</name>
    <name type="common">Wild potato</name>
    <dbReference type="NCBI Taxonomy" id="147425"/>
    <lineage>
        <taxon>Eukaryota</taxon>
        <taxon>Viridiplantae</taxon>
        <taxon>Streptophyta</taxon>
        <taxon>Embryophyta</taxon>
        <taxon>Tracheophyta</taxon>
        <taxon>Spermatophyta</taxon>
        <taxon>Magnoliopsida</taxon>
        <taxon>eudicotyledons</taxon>
        <taxon>Gunneridae</taxon>
        <taxon>Pentapetalae</taxon>
        <taxon>asterids</taxon>
        <taxon>lamiids</taxon>
        <taxon>Solanales</taxon>
        <taxon>Solanaceae</taxon>
        <taxon>Solanoideae</taxon>
        <taxon>Solaneae</taxon>
        <taxon>Solanum</taxon>
    </lineage>
</organism>
<name>A0AAN8U0F2_SOLBU</name>
<dbReference type="PANTHER" id="PTHR47977">
    <property type="entry name" value="RAS-RELATED PROTEIN RAB"/>
    <property type="match status" value="1"/>
</dbReference>
<dbReference type="AlphaFoldDB" id="A0AAN8U0F2"/>
<comment type="similarity">
    <text evidence="1">Belongs to the small GTPase superfamily. Rab family.</text>
</comment>
<keyword evidence="2" id="KW-0547">Nucleotide-binding</keyword>
<dbReference type="Proteomes" id="UP001371456">
    <property type="component" value="Unassembled WGS sequence"/>
</dbReference>
<dbReference type="SMART" id="SM00175">
    <property type="entry name" value="RAB"/>
    <property type="match status" value="1"/>
</dbReference>
<dbReference type="SMART" id="SM00173">
    <property type="entry name" value="RAS"/>
    <property type="match status" value="1"/>
</dbReference>
<dbReference type="GO" id="GO:0012505">
    <property type="term" value="C:endomembrane system"/>
    <property type="evidence" value="ECO:0007669"/>
    <property type="project" value="UniProtKB-SubCell"/>
</dbReference>
<dbReference type="FunFam" id="3.40.50.300:FF:001447">
    <property type="entry name" value="Ras-related protein Rab-1B"/>
    <property type="match status" value="1"/>
</dbReference>
<dbReference type="InterPro" id="IPR050227">
    <property type="entry name" value="Rab"/>
</dbReference>
<reference evidence="5 6" key="1">
    <citation type="submission" date="2024-02" db="EMBL/GenBank/DDBJ databases">
        <title>de novo genome assembly of Solanum bulbocastanum strain 11H21.</title>
        <authorList>
            <person name="Hosaka A.J."/>
        </authorList>
    </citation>
    <scope>NUCLEOTIDE SEQUENCE [LARGE SCALE GENOMIC DNA]</scope>
    <source>
        <tissue evidence="5">Young leaves</tissue>
    </source>
</reference>
<dbReference type="NCBIfam" id="TIGR00231">
    <property type="entry name" value="small_GTP"/>
    <property type="match status" value="1"/>
</dbReference>
<evidence type="ECO:0000313" key="5">
    <source>
        <dbReference type="EMBL" id="KAK6794048.1"/>
    </source>
</evidence>
<dbReference type="CDD" id="cd01861">
    <property type="entry name" value="Rab6"/>
    <property type="match status" value="1"/>
</dbReference>
<keyword evidence="6" id="KW-1185">Reference proteome</keyword>
<evidence type="ECO:0000256" key="3">
    <source>
        <dbReference type="ARBA" id="ARBA00023134"/>
    </source>
</evidence>
<dbReference type="EMBL" id="JBANQN010000003">
    <property type="protein sequence ID" value="KAK6794048.1"/>
    <property type="molecule type" value="Genomic_DNA"/>
</dbReference>
<dbReference type="GO" id="GO:0003924">
    <property type="term" value="F:GTPase activity"/>
    <property type="evidence" value="ECO:0007669"/>
    <property type="project" value="InterPro"/>
</dbReference>
<accession>A0AAN8U0F2</accession>
<keyword evidence="3" id="KW-0342">GTP-binding</keyword>
<dbReference type="Pfam" id="PF00071">
    <property type="entry name" value="Ras"/>
    <property type="match status" value="2"/>
</dbReference>